<proteinExistence type="predicted"/>
<dbReference type="EMBL" id="CP047898">
    <property type="protein sequence ID" value="QHK20693.1"/>
    <property type="molecule type" value="Genomic_DNA"/>
</dbReference>
<protein>
    <submittedName>
        <fullName evidence="1">Uncharacterized protein</fullName>
    </submittedName>
</protein>
<keyword evidence="2" id="KW-1185">Reference proteome</keyword>
<dbReference type="AlphaFoldDB" id="A0A6P1NNN2"/>
<reference evidence="1 2" key="1">
    <citation type="submission" date="2020-01" db="EMBL/GenBank/DDBJ databases">
        <title>Pseudarthrobacter psychrotolerans sp. nov., isolated from antarctic soil.</title>
        <authorList>
            <person name="Shin Y."/>
            <person name="Park W."/>
        </authorList>
    </citation>
    <scope>NUCLEOTIDE SEQUENCE [LARGE SCALE GENOMIC DNA]</scope>
    <source>
        <strain evidence="1 2">YJ56</strain>
    </source>
</reference>
<dbReference type="KEGG" id="psey:GU243_14230"/>
<dbReference type="Proteomes" id="UP000464186">
    <property type="component" value="Chromosome"/>
</dbReference>
<evidence type="ECO:0000313" key="1">
    <source>
        <dbReference type="EMBL" id="QHK20693.1"/>
    </source>
</evidence>
<accession>A0A6P1NNN2</accession>
<name>A0A6P1NNN2_9MICC</name>
<sequence length="208" mass="22493">MPSGIVAKGVANDGKGDYLQTSIADTDPAMRYNPAITDDAAKAHFSEAELAEAQKVIVRFIAEEAIDSTLNDGTDIDGWFAAHKDQISPVDQPLMLDDVKSSKDIVARERWMATKPGLSYVHGADTPRVTARTITPIALSYVEGNGEQGVQLDTTTSYEMAVAVDGKRKKVQSTTAELSFAAAKDPADGKWKIAGWNTNYHTAEYIID</sequence>
<gene>
    <name evidence="1" type="ORF">GU243_14230</name>
</gene>
<organism evidence="1 2">
    <name type="scientific">Pseudarthrobacter psychrotolerans</name>
    <dbReference type="NCBI Taxonomy" id="2697569"/>
    <lineage>
        <taxon>Bacteria</taxon>
        <taxon>Bacillati</taxon>
        <taxon>Actinomycetota</taxon>
        <taxon>Actinomycetes</taxon>
        <taxon>Micrococcales</taxon>
        <taxon>Micrococcaceae</taxon>
        <taxon>Pseudarthrobacter</taxon>
    </lineage>
</organism>
<evidence type="ECO:0000313" key="2">
    <source>
        <dbReference type="Proteomes" id="UP000464186"/>
    </source>
</evidence>